<organism evidence="1 2">
    <name type="scientific">Borreliella valaisiana VS116</name>
    <dbReference type="NCBI Taxonomy" id="445987"/>
    <lineage>
        <taxon>Bacteria</taxon>
        <taxon>Pseudomonadati</taxon>
        <taxon>Spirochaetota</taxon>
        <taxon>Spirochaetia</taxon>
        <taxon>Spirochaetales</taxon>
        <taxon>Borreliaceae</taxon>
        <taxon>Borreliella</taxon>
    </lineage>
</organism>
<sequence>MYLTTPSDTLLEGDIEIDELNPTGQLKSYKRSLKKKKICLYESKIQA</sequence>
<reference evidence="1 2" key="1">
    <citation type="journal article" date="2012" name="J. Bacteriol.">
        <title>Whole-Genome Sequences of Borrelia bissettii, Borrelia valaisiana, and Borrelia spielmanii.</title>
        <authorList>
            <person name="Schutzer S.E."/>
            <person name="Fraser-Liggett C.M."/>
            <person name="Qiu W.G."/>
            <person name="Kraiczy P."/>
            <person name="Mongodin E.F."/>
            <person name="Dunn J.J."/>
            <person name="Luft B.J."/>
            <person name="Casjens S.R."/>
        </authorList>
    </citation>
    <scope>NUCLEOTIDE SEQUENCE [LARGE SCALE GENOMIC DNA]</scope>
    <source>
        <strain evidence="1 2">VS116</strain>
        <plasmid evidence="1">VS116_lp28-3</plasmid>
    </source>
</reference>
<evidence type="ECO:0000313" key="2">
    <source>
        <dbReference type="Proteomes" id="UP000006163"/>
    </source>
</evidence>
<keyword evidence="2" id="KW-1185">Reference proteome</keyword>
<dbReference type="HOGENOM" id="CLU_3165317_0_0_12"/>
<evidence type="ECO:0000313" key="1">
    <source>
        <dbReference type="EMBL" id="ACN52922.1"/>
    </source>
</evidence>
<dbReference type="AlphaFoldDB" id="C0R8Z6"/>
<proteinExistence type="predicted"/>
<gene>
    <name evidence="1" type="ORF">BVAVS116_H0081</name>
</gene>
<accession>C0R8Z6</accession>
<dbReference type="Proteomes" id="UP000006163">
    <property type="component" value="Plasmid VS116_lp28-3"/>
</dbReference>
<dbReference type="InterPro" id="IPR005096">
    <property type="entry name" value="DUF276"/>
</dbReference>
<name>C0R8Z6_BORVA</name>
<dbReference type="Pfam" id="PF03434">
    <property type="entry name" value="DUF276"/>
    <property type="match status" value="1"/>
</dbReference>
<keyword evidence="1" id="KW-0614">Plasmid</keyword>
<protein>
    <submittedName>
        <fullName evidence="1">Uncharacterized protein</fullName>
    </submittedName>
</protein>
<geneLocation type="plasmid" evidence="1 2">
    <name>VS116_lp28-3</name>
</geneLocation>
<dbReference type="EMBL" id="CP001440">
    <property type="protein sequence ID" value="ACN52922.1"/>
    <property type="molecule type" value="Genomic_DNA"/>
</dbReference>